<dbReference type="eggNOG" id="KOG0842">
    <property type="taxonomic scope" value="Eukaryota"/>
</dbReference>
<dbReference type="OrthoDB" id="5782315at2759"/>
<dbReference type="CDD" id="cd16021">
    <property type="entry name" value="ALP_like"/>
    <property type="match status" value="1"/>
</dbReference>
<sequence>MWQKKSKQFLYQILICGVFVQLLIFLFVFRTTDVKVEGEKFGCAATRPDFSEPIFHDHDSTNNYMNVCSLPVYDYWHPKVMRYVDYDFDPTVSCDKNFKPFTRLVDGKWDVVEEKRGMNCSARCISGIDDWKLNITDWMAPGMPVDCEFLEAVCWEGSREVYGYIHTQVIPKKPTKPLKNPDAPNVFVFLFDSMSTGLAKRSFPKTLSALSSRLEAVEFPFVNKVGENSQPNGMALWFGMSVCLFVGESGCPRFLGKLIEPIMGKNYGGTDMKVDWEKEVYCRKHLNHSVFEDFQNEGFMTLQIDDWRNQMVNYPNCKGFAEAPTHHYMHPFQMVYERFGTNITKNHLKGALCREERHAAFEYFQQFVDAYKDTPKFTWMWINTVAHDHFNGFMRVDKEMAEIIDRNFEMFDNSFVLFLGDHGFRIGMRRFLQTEIGSLEMNNPYLSISIPKKLRQKSQEVLEIMRQNSRKLQTHFDTRATILDILKYQPADSFNNRTLLEISGERGHSYLRRQPSLPRTCGRLPIQPEYCICQVEKVTVVDENLRNRLGIILIDHIHDLLDAANFSSMCEKFEFRETTSLLHYGHTNHSETSHNYEITVMADAPSFAQFQTILKHNKKTSQVSFGNIVRLDRYGKTGDCTNNNKYEKMCFCKGMTTVQRWWYRFEKWCRYLDDEVQDWLAIP</sequence>
<dbReference type="STRING" id="31234.E3MX56"/>
<dbReference type="FunFam" id="3.40.720.10:FF:000082">
    <property type="entry name" value="Protein CBG10792"/>
    <property type="match status" value="1"/>
</dbReference>
<reference evidence="2" key="1">
    <citation type="submission" date="2007-07" db="EMBL/GenBank/DDBJ databases">
        <title>PCAP assembly of the Caenorhabditis remanei genome.</title>
        <authorList>
            <consortium name="The Caenorhabditis remanei Sequencing Consortium"/>
            <person name="Wilson R.K."/>
        </authorList>
    </citation>
    <scope>NUCLEOTIDE SEQUENCE [LARGE SCALE GENOMIC DNA]</scope>
    <source>
        <strain evidence="2">PB4641</strain>
    </source>
</reference>
<keyword evidence="1" id="KW-1133">Transmembrane helix</keyword>
<gene>
    <name evidence="2" type="ORF">CRE_19303</name>
</gene>
<dbReference type="InterPro" id="IPR004245">
    <property type="entry name" value="DUF229"/>
</dbReference>
<keyword evidence="3" id="KW-1185">Reference proteome</keyword>
<dbReference type="OMA" id="RHPAFEY"/>
<dbReference type="PANTHER" id="PTHR10974:SF5">
    <property type="entry name" value="SULFATASE DOMAIN-CONTAINING PROTEIN"/>
    <property type="match status" value="1"/>
</dbReference>
<keyword evidence="1" id="KW-0472">Membrane</keyword>
<dbReference type="InParanoid" id="E3MX56"/>
<proteinExistence type="predicted"/>
<accession>E3MX56</accession>
<protein>
    <recommendedName>
        <fullName evidence="4">DUF229 domain containing protein</fullName>
    </recommendedName>
</protein>
<dbReference type="Pfam" id="PF02995">
    <property type="entry name" value="DUF229"/>
    <property type="match status" value="1"/>
</dbReference>
<dbReference type="SUPFAM" id="SSF53649">
    <property type="entry name" value="Alkaline phosphatase-like"/>
    <property type="match status" value="1"/>
</dbReference>
<evidence type="ECO:0000313" key="3">
    <source>
        <dbReference type="Proteomes" id="UP000008281"/>
    </source>
</evidence>
<feature type="transmembrane region" description="Helical" evidence="1">
    <location>
        <begin position="9"/>
        <end position="29"/>
    </location>
</feature>
<dbReference type="AlphaFoldDB" id="E3MX56"/>
<evidence type="ECO:0008006" key="4">
    <source>
        <dbReference type="Google" id="ProtNLM"/>
    </source>
</evidence>
<dbReference type="GO" id="GO:0005615">
    <property type="term" value="C:extracellular space"/>
    <property type="evidence" value="ECO:0007669"/>
    <property type="project" value="TreeGrafter"/>
</dbReference>
<dbReference type="EMBL" id="DS268490">
    <property type="protein sequence ID" value="EFP11524.1"/>
    <property type="molecule type" value="Genomic_DNA"/>
</dbReference>
<organism evidence="3">
    <name type="scientific">Caenorhabditis remanei</name>
    <name type="common">Caenorhabditis vulgaris</name>
    <dbReference type="NCBI Taxonomy" id="31234"/>
    <lineage>
        <taxon>Eukaryota</taxon>
        <taxon>Metazoa</taxon>
        <taxon>Ecdysozoa</taxon>
        <taxon>Nematoda</taxon>
        <taxon>Chromadorea</taxon>
        <taxon>Rhabditida</taxon>
        <taxon>Rhabditina</taxon>
        <taxon>Rhabditomorpha</taxon>
        <taxon>Rhabditoidea</taxon>
        <taxon>Rhabditidae</taxon>
        <taxon>Peloderinae</taxon>
        <taxon>Caenorhabditis</taxon>
    </lineage>
</organism>
<evidence type="ECO:0000256" key="1">
    <source>
        <dbReference type="SAM" id="Phobius"/>
    </source>
</evidence>
<keyword evidence="1" id="KW-0812">Transmembrane</keyword>
<dbReference type="Gene3D" id="3.40.720.10">
    <property type="entry name" value="Alkaline Phosphatase, subunit A"/>
    <property type="match status" value="1"/>
</dbReference>
<name>E3MX56_CAERE</name>
<evidence type="ECO:0000313" key="2">
    <source>
        <dbReference type="EMBL" id="EFP11524.1"/>
    </source>
</evidence>
<dbReference type="Proteomes" id="UP000008281">
    <property type="component" value="Unassembled WGS sequence"/>
</dbReference>
<dbReference type="HOGENOM" id="CLU_018076_1_0_1"/>
<dbReference type="PANTHER" id="PTHR10974">
    <property type="entry name" value="FI08016P-RELATED"/>
    <property type="match status" value="1"/>
</dbReference>
<dbReference type="InterPro" id="IPR017850">
    <property type="entry name" value="Alkaline_phosphatase_core_sf"/>
</dbReference>